<feature type="domain" description="EGF-like" evidence="3">
    <location>
        <begin position="217"/>
        <end position="250"/>
    </location>
</feature>
<dbReference type="PROSITE" id="PS50026">
    <property type="entry name" value="EGF_3"/>
    <property type="match status" value="1"/>
</dbReference>
<feature type="disulfide bond" evidence="1">
    <location>
        <begin position="240"/>
        <end position="249"/>
    </location>
</feature>
<dbReference type="InterPro" id="IPR014044">
    <property type="entry name" value="CAP_dom"/>
</dbReference>
<feature type="region of interest" description="Disordered" evidence="2">
    <location>
        <begin position="79"/>
        <end position="109"/>
    </location>
</feature>
<keyword evidence="1" id="KW-0245">EGF-like domain</keyword>
<keyword evidence="1" id="KW-1015">Disulfide bond</keyword>
<reference evidence="4" key="3">
    <citation type="submission" date="2025-09" db="UniProtKB">
        <authorList>
            <consortium name="Ensembl"/>
        </authorList>
    </citation>
    <scope>IDENTIFICATION</scope>
</reference>
<feature type="compositionally biased region" description="Polar residues" evidence="2">
    <location>
        <begin position="94"/>
        <end position="109"/>
    </location>
</feature>
<keyword evidence="5" id="KW-1185">Reference proteome</keyword>
<dbReference type="InterPro" id="IPR000742">
    <property type="entry name" value="EGF"/>
</dbReference>
<dbReference type="Gene3D" id="3.40.33.10">
    <property type="entry name" value="CAP"/>
    <property type="match status" value="1"/>
</dbReference>
<evidence type="ECO:0000313" key="4">
    <source>
        <dbReference type="Ensembl" id="ENSGEVP00005025270.1"/>
    </source>
</evidence>
<reference evidence="4" key="1">
    <citation type="submission" date="2019-06" db="EMBL/GenBank/DDBJ databases">
        <title>G10K-VGP Goodes thornscrub tortoise genome, primary haplotype.</title>
        <authorList>
            <person name="Murphy B."/>
            <person name="Edwards T."/>
            <person name="Rhie A."/>
            <person name="Koren S."/>
            <person name="Phillippy A."/>
            <person name="Fedrigo O."/>
            <person name="Haase B."/>
            <person name="Mountcastle J."/>
            <person name="Lewin H."/>
            <person name="Damas J."/>
            <person name="Howe K."/>
            <person name="Formenti G."/>
            <person name="Myers G."/>
            <person name="Durbin R."/>
            <person name="Jarvis E.D."/>
        </authorList>
    </citation>
    <scope>NUCLEOTIDE SEQUENCE [LARGE SCALE GENOMIC DNA]</scope>
</reference>
<evidence type="ECO:0000313" key="5">
    <source>
        <dbReference type="Proteomes" id="UP000694390"/>
    </source>
</evidence>
<dbReference type="AlphaFoldDB" id="A0A8C4YHQ1"/>
<dbReference type="SUPFAM" id="SSF55797">
    <property type="entry name" value="PR-1-like"/>
    <property type="match status" value="1"/>
</dbReference>
<dbReference type="Ensembl" id="ENSGEVT00005026562.1">
    <property type="protein sequence ID" value="ENSGEVP00005025270.1"/>
    <property type="gene ID" value="ENSGEVG00005017850.1"/>
</dbReference>
<evidence type="ECO:0000256" key="2">
    <source>
        <dbReference type="SAM" id="MobiDB-lite"/>
    </source>
</evidence>
<evidence type="ECO:0000256" key="1">
    <source>
        <dbReference type="PROSITE-ProRule" id="PRU00076"/>
    </source>
</evidence>
<name>A0A8C4YHQ1_9SAUR</name>
<organism evidence="4 5">
    <name type="scientific">Gopherus evgoodei</name>
    <name type="common">Goodes thornscrub tortoise</name>
    <dbReference type="NCBI Taxonomy" id="1825980"/>
    <lineage>
        <taxon>Eukaryota</taxon>
        <taxon>Metazoa</taxon>
        <taxon>Chordata</taxon>
        <taxon>Craniata</taxon>
        <taxon>Vertebrata</taxon>
        <taxon>Euteleostomi</taxon>
        <taxon>Archelosauria</taxon>
        <taxon>Testudinata</taxon>
        <taxon>Testudines</taxon>
        <taxon>Cryptodira</taxon>
        <taxon>Durocryptodira</taxon>
        <taxon>Testudinoidea</taxon>
        <taxon>Testudinidae</taxon>
        <taxon>Gopherus</taxon>
    </lineage>
</organism>
<evidence type="ECO:0000259" key="3">
    <source>
        <dbReference type="PROSITE" id="PS50026"/>
    </source>
</evidence>
<reference evidence="4" key="2">
    <citation type="submission" date="2025-08" db="UniProtKB">
        <authorList>
            <consortium name="Ensembl"/>
        </authorList>
    </citation>
    <scope>IDENTIFICATION</scope>
</reference>
<proteinExistence type="predicted"/>
<dbReference type="InterPro" id="IPR035940">
    <property type="entry name" value="CAP_sf"/>
</dbReference>
<accession>A0A8C4YHQ1</accession>
<dbReference type="GeneTree" id="ENSGT00900000141128"/>
<feature type="region of interest" description="Disordered" evidence="2">
    <location>
        <begin position="278"/>
        <end position="308"/>
    </location>
</feature>
<comment type="caution">
    <text evidence="1">Lacks conserved residue(s) required for the propagation of feature annotation.</text>
</comment>
<dbReference type="PROSITE" id="PS00022">
    <property type="entry name" value="EGF_1"/>
    <property type="match status" value="1"/>
</dbReference>
<protein>
    <recommendedName>
        <fullName evidence="3">EGF-like domain-containing protein</fullName>
    </recommendedName>
</protein>
<sequence>METRILPCSAMLCLGPGVGIWAFAHLELVFPDSLLCSPCPAPGLKERFLLLSLHNKLRSKVQPPAANMQRMVSPPLWKDPMGSPCASPRPQPGISPSNHPATTGNPSTVGTVPAAVTRGYPHCGGHRLGRCAEACTVSLLQLVWATSSRLGCGKHACIEGQERREAFVCAYSPGGNWEMNGKTIIPYKKGAWCSLCTSGCSGCFKSWDHSGGLCEVPRNPCRMSCRNDGRLNMSTCHCDCLPGYTGRYCQVKCSIQCLHGRFREEECSCLCDIGYGGPPRQEWPGPDVDPGRRPPGPGRGVPMGSLRG</sequence>
<dbReference type="Proteomes" id="UP000694390">
    <property type="component" value="Chromosome 12"/>
</dbReference>
<dbReference type="SMART" id="SM00198">
    <property type="entry name" value="SCP"/>
    <property type="match status" value="1"/>
</dbReference>